<dbReference type="AlphaFoldDB" id="A0A4P9YSC4"/>
<protein>
    <submittedName>
        <fullName evidence="4">Noc2-domain-containing protein</fullName>
    </submittedName>
</protein>
<dbReference type="Proteomes" id="UP000278143">
    <property type="component" value="Unassembled WGS sequence"/>
</dbReference>
<comment type="similarity">
    <text evidence="2">Belongs to the NOC2 family.</text>
</comment>
<accession>A0A4P9YSC4</accession>
<dbReference type="GO" id="GO:0005730">
    <property type="term" value="C:nucleolus"/>
    <property type="evidence" value="ECO:0007669"/>
    <property type="project" value="TreeGrafter"/>
</dbReference>
<dbReference type="GO" id="GO:0030690">
    <property type="term" value="C:Noc1p-Noc2p complex"/>
    <property type="evidence" value="ECO:0007669"/>
    <property type="project" value="TreeGrafter"/>
</dbReference>
<evidence type="ECO:0000313" key="4">
    <source>
        <dbReference type="EMBL" id="RKP22833.1"/>
    </source>
</evidence>
<dbReference type="OrthoDB" id="10266662at2759"/>
<evidence type="ECO:0000256" key="1">
    <source>
        <dbReference type="ARBA" id="ARBA00004123"/>
    </source>
</evidence>
<organism evidence="4 5">
    <name type="scientific">Syncephalis pseudoplumigaleata</name>
    <dbReference type="NCBI Taxonomy" id="1712513"/>
    <lineage>
        <taxon>Eukaryota</taxon>
        <taxon>Fungi</taxon>
        <taxon>Fungi incertae sedis</taxon>
        <taxon>Zoopagomycota</taxon>
        <taxon>Zoopagomycotina</taxon>
        <taxon>Zoopagomycetes</taxon>
        <taxon>Zoopagales</taxon>
        <taxon>Piptocephalidaceae</taxon>
        <taxon>Syncephalis</taxon>
    </lineage>
</organism>
<keyword evidence="5" id="KW-1185">Reference proteome</keyword>
<dbReference type="GO" id="GO:0042273">
    <property type="term" value="P:ribosomal large subunit biogenesis"/>
    <property type="evidence" value="ECO:0007669"/>
    <property type="project" value="TreeGrafter"/>
</dbReference>
<keyword evidence="3" id="KW-0539">Nucleus</keyword>
<proteinExistence type="inferred from homology"/>
<name>A0A4P9YSC4_9FUNG</name>
<comment type="subcellular location">
    <subcellularLocation>
        <location evidence="1">Nucleus</location>
    </subcellularLocation>
</comment>
<reference evidence="5" key="1">
    <citation type="journal article" date="2018" name="Nat. Microbiol.">
        <title>Leveraging single-cell genomics to expand the fungal tree of life.</title>
        <authorList>
            <person name="Ahrendt S.R."/>
            <person name="Quandt C.A."/>
            <person name="Ciobanu D."/>
            <person name="Clum A."/>
            <person name="Salamov A."/>
            <person name="Andreopoulos B."/>
            <person name="Cheng J.F."/>
            <person name="Woyke T."/>
            <person name="Pelin A."/>
            <person name="Henrissat B."/>
            <person name="Reynolds N.K."/>
            <person name="Benny G.L."/>
            <person name="Smith M.E."/>
            <person name="James T.Y."/>
            <person name="Grigoriev I.V."/>
        </authorList>
    </citation>
    <scope>NUCLEOTIDE SEQUENCE [LARGE SCALE GENOMIC DNA]</scope>
    <source>
        <strain evidence="5">Benny S71-1</strain>
    </source>
</reference>
<dbReference type="PANTHER" id="PTHR12687:SF4">
    <property type="entry name" value="NUCLEOLAR COMPLEX PROTEIN 2 HOMOLOG"/>
    <property type="match status" value="1"/>
</dbReference>
<feature type="non-terminal residue" evidence="4">
    <location>
        <position position="294"/>
    </location>
</feature>
<evidence type="ECO:0000313" key="5">
    <source>
        <dbReference type="Proteomes" id="UP000278143"/>
    </source>
</evidence>
<dbReference type="EMBL" id="KZ991609">
    <property type="protein sequence ID" value="RKP22833.1"/>
    <property type="molecule type" value="Genomic_DNA"/>
</dbReference>
<dbReference type="PANTHER" id="PTHR12687">
    <property type="entry name" value="NUCLEOLAR COMPLEX 2 AND RAD4-RELATED"/>
    <property type="match status" value="1"/>
</dbReference>
<evidence type="ECO:0000256" key="2">
    <source>
        <dbReference type="ARBA" id="ARBA00005907"/>
    </source>
</evidence>
<evidence type="ECO:0000256" key="3">
    <source>
        <dbReference type="ARBA" id="ARBA00023242"/>
    </source>
</evidence>
<dbReference type="GO" id="GO:0005654">
    <property type="term" value="C:nucleoplasm"/>
    <property type="evidence" value="ECO:0007669"/>
    <property type="project" value="TreeGrafter"/>
</dbReference>
<dbReference type="InterPro" id="IPR005343">
    <property type="entry name" value="Noc2"/>
</dbReference>
<dbReference type="Pfam" id="PF03715">
    <property type="entry name" value="Noc2"/>
    <property type="match status" value="1"/>
</dbReference>
<feature type="non-terminal residue" evidence="4">
    <location>
        <position position="1"/>
    </location>
</feature>
<dbReference type="GO" id="GO:0030691">
    <property type="term" value="C:Noc2p-Noc3p complex"/>
    <property type="evidence" value="ECO:0007669"/>
    <property type="project" value="TreeGrafter"/>
</dbReference>
<gene>
    <name evidence="4" type="ORF">SYNPS1DRAFT_6559</name>
</gene>
<sequence>LPAIQTMTRCIVDLLGIHLDTSYQHAFLYIRQLAIHLRNAISAKTKEAYRSVYNWQFIHCLRLWSQVLSTYCSERFCAAHGSSPLQPIIYPFVQVALGASRLIPTAQYFPLRLHCVDMLTQLGRSTDTFIPLVPVIFEMLESTELRRKPTPSTLKPLDLSVLIKAPKEYLHTRVYQEVLMERACECLFDYYEGHALSIAFPELAIPAIVQIRRMNKRIHTVKLVKQLQSLIEKLEQQSKYIEEKRSSIDFSPSQISKAHTFLAGTPVQSTPLGAHVASMRKIKEQRQQLLLEAV</sequence>